<keyword evidence="2" id="KW-0328">Glycosyltransferase</keyword>
<dbReference type="SUPFAM" id="SSF53756">
    <property type="entry name" value="UDP-Glycosyltransferase/glycogen phosphorylase"/>
    <property type="match status" value="1"/>
</dbReference>
<feature type="domain" description="Alpha-(1,3)-fucosyltransferase FucT N-terminal" evidence="5">
    <location>
        <begin position="33"/>
        <end position="108"/>
    </location>
</feature>
<feature type="domain" description="Fucosyltransferase C-terminal" evidence="4">
    <location>
        <begin position="133"/>
        <end position="259"/>
    </location>
</feature>
<dbReference type="InterPro" id="IPR001503">
    <property type="entry name" value="Glyco_trans_10"/>
</dbReference>
<dbReference type="GO" id="GO:0016020">
    <property type="term" value="C:membrane"/>
    <property type="evidence" value="ECO:0007669"/>
    <property type="project" value="InterPro"/>
</dbReference>
<sequence>MTNETKPFEKPAVSINVCQPTMRGPARTDPEQWWYIRFLRRFFDLRFHDRPDFLFYGDAGNGEHLSYPPSVIRIFTTGENILPNWQEADYALTHERVYSHRHWRLPLHRHWFDTTCTEPERDFSIISKRVSRFCNFIYSNDKAQERIEFFKLLSRYRPVDSGGAVCNNMNGRVNDKRALVCQSKFTIAFENSSRSGYSTEKIIEPLLYGSIPIYWGDPDISQDFNPACFINVHDFGNLDSVVDLVKQIDQDDSLWKSYVTAPIFPGGRMPAKLTDDAIVRFFGNIFAHGRAQNSRRVRMKQRIGYHWANSRIMESFDKAIASFHRRIGAVGRR</sequence>
<dbReference type="Pfam" id="PF00852">
    <property type="entry name" value="Glyco_transf_10"/>
    <property type="match status" value="1"/>
</dbReference>
<accession>A0AAW9RD87</accession>
<dbReference type="InterPro" id="IPR055270">
    <property type="entry name" value="Glyco_tran_10_C"/>
</dbReference>
<evidence type="ECO:0000259" key="4">
    <source>
        <dbReference type="Pfam" id="PF00852"/>
    </source>
</evidence>
<gene>
    <name evidence="6" type="ORF">V3330_04625</name>
</gene>
<organism evidence="6 7">
    <name type="scientific">Elongatibacter sediminis</name>
    <dbReference type="NCBI Taxonomy" id="3119006"/>
    <lineage>
        <taxon>Bacteria</taxon>
        <taxon>Pseudomonadati</taxon>
        <taxon>Pseudomonadota</taxon>
        <taxon>Gammaproteobacteria</taxon>
        <taxon>Chromatiales</taxon>
        <taxon>Wenzhouxiangellaceae</taxon>
        <taxon>Elongatibacter</taxon>
    </lineage>
</organism>
<dbReference type="RefSeq" id="WP_354694217.1">
    <property type="nucleotide sequence ID" value="NZ_JAZHOG010000002.1"/>
</dbReference>
<dbReference type="AlphaFoldDB" id="A0AAW9RD87"/>
<proteinExistence type="inferred from homology"/>
<evidence type="ECO:0000313" key="6">
    <source>
        <dbReference type="EMBL" id="MEJ8566899.1"/>
    </source>
</evidence>
<dbReference type="PANTHER" id="PTHR11929:SF194">
    <property type="entry name" value="ALPHA-(1,3)-FUCOSYLTRANSFERASE 10"/>
    <property type="match status" value="1"/>
</dbReference>
<name>A0AAW9RD87_9GAMM</name>
<evidence type="ECO:0000256" key="3">
    <source>
        <dbReference type="ARBA" id="ARBA00022679"/>
    </source>
</evidence>
<keyword evidence="3" id="KW-0808">Transferase</keyword>
<evidence type="ECO:0000259" key="5">
    <source>
        <dbReference type="Pfam" id="PF18025"/>
    </source>
</evidence>
<reference evidence="6 7" key="1">
    <citation type="submission" date="2024-02" db="EMBL/GenBank/DDBJ databases">
        <title>A novel Wenzhouxiangellaceae bacterium, isolated from coastal sediments.</title>
        <authorList>
            <person name="Du Z.-J."/>
            <person name="Ye Y.-Q."/>
            <person name="Zhang X.-Y."/>
        </authorList>
    </citation>
    <scope>NUCLEOTIDE SEQUENCE [LARGE SCALE GENOMIC DNA]</scope>
    <source>
        <strain evidence="6 7">CH-27</strain>
    </source>
</reference>
<keyword evidence="7" id="KW-1185">Reference proteome</keyword>
<comment type="caution">
    <text evidence="6">The sequence shown here is derived from an EMBL/GenBank/DDBJ whole genome shotgun (WGS) entry which is preliminary data.</text>
</comment>
<dbReference type="Gene3D" id="3.40.50.11660">
    <property type="entry name" value="Glycosyl transferase family 10, C-terminal domain"/>
    <property type="match status" value="1"/>
</dbReference>
<comment type="similarity">
    <text evidence="1">Belongs to the glycosyltransferase 10 family.</text>
</comment>
<evidence type="ECO:0000256" key="2">
    <source>
        <dbReference type="ARBA" id="ARBA00022676"/>
    </source>
</evidence>
<evidence type="ECO:0000313" key="7">
    <source>
        <dbReference type="Proteomes" id="UP001359886"/>
    </source>
</evidence>
<dbReference type="PANTHER" id="PTHR11929">
    <property type="entry name" value="ALPHA- 1,3 -FUCOSYLTRANSFERASE"/>
    <property type="match status" value="1"/>
</dbReference>
<dbReference type="InterPro" id="IPR038577">
    <property type="entry name" value="GT10-like_C_sf"/>
</dbReference>
<dbReference type="Pfam" id="PF18025">
    <property type="entry name" value="FucT_N"/>
    <property type="match status" value="1"/>
</dbReference>
<protein>
    <submittedName>
        <fullName evidence="6">Glycosyltransferase family 10</fullName>
    </submittedName>
</protein>
<dbReference type="EMBL" id="JAZHOG010000002">
    <property type="protein sequence ID" value="MEJ8566899.1"/>
    <property type="molecule type" value="Genomic_DNA"/>
</dbReference>
<evidence type="ECO:0000256" key="1">
    <source>
        <dbReference type="ARBA" id="ARBA00008919"/>
    </source>
</evidence>
<dbReference type="GO" id="GO:0008417">
    <property type="term" value="F:fucosyltransferase activity"/>
    <property type="evidence" value="ECO:0007669"/>
    <property type="project" value="InterPro"/>
</dbReference>
<dbReference type="InterPro" id="IPR041058">
    <property type="entry name" value="FucT_N"/>
</dbReference>
<dbReference type="Proteomes" id="UP001359886">
    <property type="component" value="Unassembled WGS sequence"/>
</dbReference>